<evidence type="ECO:0000313" key="2">
    <source>
        <dbReference type="Proteomes" id="UP001201549"/>
    </source>
</evidence>
<dbReference type="SUPFAM" id="SSF53474">
    <property type="entry name" value="alpha/beta-Hydrolases"/>
    <property type="match status" value="1"/>
</dbReference>
<dbReference type="EMBL" id="JAKOGG010000624">
    <property type="protein sequence ID" value="MCS4559030.1"/>
    <property type="molecule type" value="Genomic_DNA"/>
</dbReference>
<name>A0ABT2FRR0_9GAMM</name>
<proteinExistence type="predicted"/>
<dbReference type="Gene3D" id="3.40.50.1820">
    <property type="entry name" value="alpha/beta hydrolase"/>
    <property type="match status" value="1"/>
</dbReference>
<keyword evidence="2" id="KW-1185">Reference proteome</keyword>
<gene>
    <name evidence="1" type="ORF">L9G74_21665</name>
</gene>
<feature type="non-terminal residue" evidence="1">
    <location>
        <position position="72"/>
    </location>
</feature>
<organism evidence="1 2">
    <name type="scientific">Shewanella electrica</name>
    <dbReference type="NCBI Taxonomy" id="515560"/>
    <lineage>
        <taxon>Bacteria</taxon>
        <taxon>Pseudomonadati</taxon>
        <taxon>Pseudomonadota</taxon>
        <taxon>Gammaproteobacteria</taxon>
        <taxon>Alteromonadales</taxon>
        <taxon>Shewanellaceae</taxon>
        <taxon>Shewanella</taxon>
    </lineage>
</organism>
<reference evidence="2" key="1">
    <citation type="submission" date="2023-07" db="EMBL/GenBank/DDBJ databases">
        <title>Shewanella mangrovi sp. nov., an acetaldehyde- degrading bacterium isolated from mangrove sediment.</title>
        <authorList>
            <person name="Liu Y."/>
        </authorList>
    </citation>
    <scope>NUCLEOTIDE SEQUENCE [LARGE SCALE GENOMIC DNA]</scope>
    <source>
        <strain evidence="2">C32</strain>
    </source>
</reference>
<dbReference type="Proteomes" id="UP001201549">
    <property type="component" value="Unassembled WGS sequence"/>
</dbReference>
<comment type="caution">
    <text evidence="1">The sequence shown here is derived from an EMBL/GenBank/DDBJ whole genome shotgun (WGS) entry which is preliminary data.</text>
</comment>
<accession>A0ABT2FRR0</accession>
<keyword evidence="1" id="KW-0378">Hydrolase</keyword>
<protein>
    <submittedName>
        <fullName evidence="1">Alpha/beta hydrolase</fullName>
    </submittedName>
</protein>
<sequence>MEDEITYQAKSMYHLPKWPLVPTVSLISKIRAGYSYGEASAMKQLAKNHQPMMFIHGGKDDFVPTKMIDQLY</sequence>
<evidence type="ECO:0000313" key="1">
    <source>
        <dbReference type="EMBL" id="MCS4559030.1"/>
    </source>
</evidence>
<dbReference type="InterPro" id="IPR029058">
    <property type="entry name" value="AB_hydrolase_fold"/>
</dbReference>
<dbReference type="GO" id="GO:0016787">
    <property type="term" value="F:hydrolase activity"/>
    <property type="evidence" value="ECO:0007669"/>
    <property type="project" value="UniProtKB-KW"/>
</dbReference>